<dbReference type="Pfam" id="PF03466">
    <property type="entry name" value="LysR_substrate"/>
    <property type="match status" value="1"/>
</dbReference>
<evidence type="ECO:0000256" key="4">
    <source>
        <dbReference type="ARBA" id="ARBA00023163"/>
    </source>
</evidence>
<proteinExistence type="inferred from homology"/>
<dbReference type="GO" id="GO:0003677">
    <property type="term" value="F:DNA binding"/>
    <property type="evidence" value="ECO:0007669"/>
    <property type="project" value="UniProtKB-KW"/>
</dbReference>
<evidence type="ECO:0000259" key="5">
    <source>
        <dbReference type="PROSITE" id="PS50931"/>
    </source>
</evidence>
<dbReference type="InterPro" id="IPR000847">
    <property type="entry name" value="LysR_HTH_N"/>
</dbReference>
<dbReference type="PANTHER" id="PTHR30346">
    <property type="entry name" value="TRANSCRIPTIONAL DUAL REGULATOR HCAR-RELATED"/>
    <property type="match status" value="1"/>
</dbReference>
<evidence type="ECO:0000313" key="6">
    <source>
        <dbReference type="EMBL" id="SDL04019.1"/>
    </source>
</evidence>
<gene>
    <name evidence="6" type="ORF">SAMN05216186_1144</name>
</gene>
<keyword evidence="3 6" id="KW-0238">DNA-binding</keyword>
<dbReference type="STRING" id="137658.SAMN05216186_1144"/>
<dbReference type="Gene3D" id="1.10.10.10">
    <property type="entry name" value="Winged helix-like DNA-binding domain superfamily/Winged helix DNA-binding domain"/>
    <property type="match status" value="1"/>
</dbReference>
<dbReference type="PANTHER" id="PTHR30346:SF0">
    <property type="entry name" value="HCA OPERON TRANSCRIPTIONAL ACTIVATOR HCAR"/>
    <property type="match status" value="1"/>
</dbReference>
<evidence type="ECO:0000256" key="3">
    <source>
        <dbReference type="ARBA" id="ARBA00023125"/>
    </source>
</evidence>
<evidence type="ECO:0000256" key="1">
    <source>
        <dbReference type="ARBA" id="ARBA00009437"/>
    </source>
</evidence>
<comment type="similarity">
    <text evidence="1">Belongs to the LysR transcriptional regulatory family.</text>
</comment>
<dbReference type="Gene3D" id="3.40.190.10">
    <property type="entry name" value="Periplasmic binding protein-like II"/>
    <property type="match status" value="2"/>
</dbReference>
<accession>A0A1G9GTI9</accession>
<dbReference type="SUPFAM" id="SSF46785">
    <property type="entry name" value="Winged helix' DNA-binding domain"/>
    <property type="match status" value="1"/>
</dbReference>
<dbReference type="InterPro" id="IPR036388">
    <property type="entry name" value="WH-like_DNA-bd_sf"/>
</dbReference>
<feature type="domain" description="HTH lysR-type" evidence="5">
    <location>
        <begin position="2"/>
        <end position="59"/>
    </location>
</feature>
<protein>
    <submittedName>
        <fullName evidence="6">DNA-binding transcriptional regulator, LysR family</fullName>
    </submittedName>
</protein>
<dbReference type="FunFam" id="1.10.10.10:FF:000001">
    <property type="entry name" value="LysR family transcriptional regulator"/>
    <property type="match status" value="1"/>
</dbReference>
<name>A0A1G9GTI9_9PSED</name>
<dbReference type="EMBL" id="FNFD01000014">
    <property type="protein sequence ID" value="SDL04019.1"/>
    <property type="molecule type" value="Genomic_DNA"/>
</dbReference>
<dbReference type="RefSeq" id="WP_084338105.1">
    <property type="nucleotide sequence ID" value="NZ_FNFD01000014.1"/>
</dbReference>
<sequence length="299" mass="32682">MFELSQLRCFTTVAAELNFRRAAERLNMTQPPLSRQIQLLEHQLGVALFTRSTRSVTLTAAGRAFLVEAQSLLAHAEQAALTARRVARGEAGALTLGFVASAVYEFLPQVVADARTGLPGIDIALHEMNTFEQQEALRARRIDLGIVRAPMQHPGIGCECLLREPFVLALPRQHPLADQEDLGVEALHGQPFILYAHSAWQPFNELLTGLFRAHGIVPDVVQLLGSTLTILALVDAGMGLALVPHSASRIRFENLGFRPIELGAGIRSELYLIWREDNDNPALHALLDAIRQTAGALSA</sequence>
<dbReference type="Proteomes" id="UP000198706">
    <property type="component" value="Unassembled WGS sequence"/>
</dbReference>
<dbReference type="SUPFAM" id="SSF53850">
    <property type="entry name" value="Periplasmic binding protein-like II"/>
    <property type="match status" value="1"/>
</dbReference>
<evidence type="ECO:0000313" key="7">
    <source>
        <dbReference type="Proteomes" id="UP000198706"/>
    </source>
</evidence>
<keyword evidence="7" id="KW-1185">Reference proteome</keyword>
<dbReference type="GO" id="GO:0032993">
    <property type="term" value="C:protein-DNA complex"/>
    <property type="evidence" value="ECO:0007669"/>
    <property type="project" value="TreeGrafter"/>
</dbReference>
<dbReference type="InterPro" id="IPR036390">
    <property type="entry name" value="WH_DNA-bd_sf"/>
</dbReference>
<organism evidence="6 7">
    <name type="scientific">Pseudomonas indica</name>
    <dbReference type="NCBI Taxonomy" id="137658"/>
    <lineage>
        <taxon>Bacteria</taxon>
        <taxon>Pseudomonadati</taxon>
        <taxon>Pseudomonadota</taxon>
        <taxon>Gammaproteobacteria</taxon>
        <taxon>Pseudomonadales</taxon>
        <taxon>Pseudomonadaceae</taxon>
        <taxon>Pseudomonas</taxon>
    </lineage>
</organism>
<dbReference type="GO" id="GO:0003700">
    <property type="term" value="F:DNA-binding transcription factor activity"/>
    <property type="evidence" value="ECO:0007669"/>
    <property type="project" value="InterPro"/>
</dbReference>
<reference evidence="6 7" key="1">
    <citation type="submission" date="2016-10" db="EMBL/GenBank/DDBJ databases">
        <authorList>
            <person name="de Groot N.N."/>
        </authorList>
    </citation>
    <scope>NUCLEOTIDE SEQUENCE [LARGE SCALE GENOMIC DNA]</scope>
    <source>
        <strain evidence="6 7">JCM 21544</strain>
    </source>
</reference>
<evidence type="ECO:0000256" key="2">
    <source>
        <dbReference type="ARBA" id="ARBA00023015"/>
    </source>
</evidence>
<dbReference type="AlphaFoldDB" id="A0A1G9GTI9"/>
<keyword evidence="4" id="KW-0804">Transcription</keyword>
<dbReference type="Pfam" id="PF00126">
    <property type="entry name" value="HTH_1"/>
    <property type="match status" value="1"/>
</dbReference>
<keyword evidence="2" id="KW-0805">Transcription regulation</keyword>
<dbReference type="InterPro" id="IPR005119">
    <property type="entry name" value="LysR_subst-bd"/>
</dbReference>
<dbReference type="PROSITE" id="PS50931">
    <property type="entry name" value="HTH_LYSR"/>
    <property type="match status" value="1"/>
</dbReference>
<dbReference type="PRINTS" id="PR00039">
    <property type="entry name" value="HTHLYSR"/>
</dbReference>